<organism evidence="1 2">
    <name type="scientific">Gomphillus americanus</name>
    <dbReference type="NCBI Taxonomy" id="1940652"/>
    <lineage>
        <taxon>Eukaryota</taxon>
        <taxon>Fungi</taxon>
        <taxon>Dikarya</taxon>
        <taxon>Ascomycota</taxon>
        <taxon>Pezizomycotina</taxon>
        <taxon>Lecanoromycetes</taxon>
        <taxon>OSLEUM clade</taxon>
        <taxon>Ostropomycetidae</taxon>
        <taxon>Ostropales</taxon>
        <taxon>Graphidaceae</taxon>
        <taxon>Gomphilloideae</taxon>
        <taxon>Gomphillus</taxon>
    </lineage>
</organism>
<dbReference type="InterPro" id="IPR051599">
    <property type="entry name" value="Cell_Envelope_Assoc"/>
</dbReference>
<gene>
    <name evidence="1" type="ORF">GOMPHAMPRED_007190</name>
</gene>
<evidence type="ECO:0000313" key="2">
    <source>
        <dbReference type="Proteomes" id="UP000664169"/>
    </source>
</evidence>
<dbReference type="Proteomes" id="UP000664169">
    <property type="component" value="Unassembled WGS sequence"/>
</dbReference>
<dbReference type="Gene3D" id="1.10.3620.10">
    <property type="entry name" value="YdcF like domain"/>
    <property type="match status" value="1"/>
</dbReference>
<dbReference type="PANTHER" id="PTHR30336">
    <property type="entry name" value="INNER MEMBRANE PROTEIN, PROBABLE PERMEASE"/>
    <property type="match status" value="1"/>
</dbReference>
<dbReference type="EMBL" id="CAJPDQ010000006">
    <property type="protein sequence ID" value="CAF9910818.1"/>
    <property type="molecule type" value="Genomic_DNA"/>
</dbReference>
<evidence type="ECO:0000313" key="1">
    <source>
        <dbReference type="EMBL" id="CAF9910818.1"/>
    </source>
</evidence>
<proteinExistence type="predicted"/>
<dbReference type="AlphaFoldDB" id="A0A8H3ESH0"/>
<dbReference type="OrthoDB" id="17725at2759"/>
<protein>
    <recommendedName>
        <fullName evidence="3">DUF218 domain-containing protein</fullName>
    </recommendedName>
</protein>
<name>A0A8H3ESH0_9LECA</name>
<dbReference type="PANTHER" id="PTHR30336:SF20">
    <property type="entry name" value="DUF218 DOMAIN-CONTAINING PROTEIN"/>
    <property type="match status" value="1"/>
</dbReference>
<dbReference type="InterPro" id="IPR014729">
    <property type="entry name" value="Rossmann-like_a/b/a_fold"/>
</dbReference>
<accession>A0A8H3ESH0</accession>
<keyword evidence="2" id="KW-1185">Reference proteome</keyword>
<sequence>MVTSSLADDINLIAAWLSKEELADIGSFGVFDCVVLCGSQLLQQATALFRALEGSPSLTKVMVITGGIGHSTSGLYEAVSKHPIYYVLSEEIKGLPESRVFERILRRFFDLEKITSKGCKLLIEDRSTNCGSNAIETLRLLEASGISRPQSCAIIQDPTMMRRTVAGFEKVSNESTNKAFGESINTNFVACPVFVPQMVTDGHDLDFCVPNVEAKELWSKERFYELLSGEIPRLRDDSGGYGPAGKDFIVHVDIPMEVESAASRLQQALGSSRSM</sequence>
<dbReference type="GO" id="GO:0005886">
    <property type="term" value="C:plasma membrane"/>
    <property type="evidence" value="ECO:0007669"/>
    <property type="project" value="TreeGrafter"/>
</dbReference>
<reference evidence="1" key="1">
    <citation type="submission" date="2021-03" db="EMBL/GenBank/DDBJ databases">
        <authorList>
            <person name="Tagirdzhanova G."/>
        </authorList>
    </citation>
    <scope>NUCLEOTIDE SEQUENCE</scope>
</reference>
<evidence type="ECO:0008006" key="3">
    <source>
        <dbReference type="Google" id="ProtNLM"/>
    </source>
</evidence>
<comment type="caution">
    <text evidence="1">The sequence shown here is derived from an EMBL/GenBank/DDBJ whole genome shotgun (WGS) entry which is preliminary data.</text>
</comment>
<dbReference type="Gene3D" id="3.40.50.620">
    <property type="entry name" value="HUPs"/>
    <property type="match status" value="1"/>
</dbReference>